<dbReference type="InterPro" id="IPR052155">
    <property type="entry name" value="Biofilm_reg_signaling"/>
</dbReference>
<reference evidence="6" key="1">
    <citation type="journal article" date="2019" name="Int. J. Syst. Evol. Microbiol.">
        <title>The Global Catalogue of Microorganisms (GCM) 10K type strain sequencing project: providing services to taxonomists for standard genome sequencing and annotation.</title>
        <authorList>
            <consortium name="The Broad Institute Genomics Platform"/>
            <consortium name="The Broad Institute Genome Sequencing Center for Infectious Disease"/>
            <person name="Wu L."/>
            <person name="Ma J."/>
        </authorList>
    </citation>
    <scope>NUCLEOTIDE SEQUENCE [LARGE SCALE GENOMIC DNA]</scope>
    <source>
        <strain evidence="6">NBRC 102407</strain>
    </source>
</reference>
<keyword evidence="6" id="KW-1185">Reference proteome</keyword>
<evidence type="ECO:0000259" key="2">
    <source>
        <dbReference type="PROSITE" id="PS50113"/>
    </source>
</evidence>
<feature type="domain" description="PAS" evidence="1">
    <location>
        <begin position="149"/>
        <end position="219"/>
    </location>
</feature>
<dbReference type="CDD" id="cd00130">
    <property type="entry name" value="PAS"/>
    <property type="match status" value="2"/>
</dbReference>
<dbReference type="InterPro" id="IPR000160">
    <property type="entry name" value="GGDEF_dom"/>
</dbReference>
<feature type="domain" description="GGDEF" evidence="4">
    <location>
        <begin position="306"/>
        <end position="439"/>
    </location>
</feature>
<name>A0ABQ6FAZ1_9RHOO</name>
<organism evidence="5 6">
    <name type="scientific">Zoogloea oryzae</name>
    <dbReference type="NCBI Taxonomy" id="310767"/>
    <lineage>
        <taxon>Bacteria</taxon>
        <taxon>Pseudomonadati</taxon>
        <taxon>Pseudomonadota</taxon>
        <taxon>Betaproteobacteria</taxon>
        <taxon>Rhodocyclales</taxon>
        <taxon>Zoogloeaceae</taxon>
        <taxon>Zoogloea</taxon>
    </lineage>
</organism>
<dbReference type="Pfam" id="PF00990">
    <property type="entry name" value="GGDEF"/>
    <property type="match status" value="1"/>
</dbReference>
<evidence type="ECO:0000313" key="6">
    <source>
        <dbReference type="Proteomes" id="UP001157167"/>
    </source>
</evidence>
<dbReference type="SMART" id="SM00052">
    <property type="entry name" value="EAL"/>
    <property type="match status" value="1"/>
</dbReference>
<dbReference type="InterPro" id="IPR029787">
    <property type="entry name" value="Nucleotide_cyclase"/>
</dbReference>
<evidence type="ECO:0000313" key="5">
    <source>
        <dbReference type="EMBL" id="GLT21680.1"/>
    </source>
</evidence>
<proteinExistence type="predicted"/>
<dbReference type="SMART" id="SM00091">
    <property type="entry name" value="PAS"/>
    <property type="match status" value="2"/>
</dbReference>
<dbReference type="InterPro" id="IPR035919">
    <property type="entry name" value="EAL_sf"/>
</dbReference>
<evidence type="ECO:0008006" key="7">
    <source>
        <dbReference type="Google" id="ProtNLM"/>
    </source>
</evidence>
<dbReference type="SUPFAM" id="SSF141868">
    <property type="entry name" value="EAL domain-like"/>
    <property type="match status" value="1"/>
</dbReference>
<feature type="domain" description="EAL" evidence="3">
    <location>
        <begin position="448"/>
        <end position="706"/>
    </location>
</feature>
<dbReference type="PANTHER" id="PTHR44757:SF2">
    <property type="entry name" value="BIOFILM ARCHITECTURE MAINTENANCE PROTEIN MBAA"/>
    <property type="match status" value="1"/>
</dbReference>
<protein>
    <recommendedName>
        <fullName evidence="7">EAL domain-containing protein</fullName>
    </recommendedName>
</protein>
<dbReference type="CDD" id="cd01949">
    <property type="entry name" value="GGDEF"/>
    <property type="match status" value="1"/>
</dbReference>
<dbReference type="PROSITE" id="PS50883">
    <property type="entry name" value="EAL"/>
    <property type="match status" value="1"/>
</dbReference>
<evidence type="ECO:0000259" key="4">
    <source>
        <dbReference type="PROSITE" id="PS50887"/>
    </source>
</evidence>
<dbReference type="NCBIfam" id="TIGR00254">
    <property type="entry name" value="GGDEF"/>
    <property type="match status" value="1"/>
</dbReference>
<dbReference type="EMBL" id="BSPX01000011">
    <property type="protein sequence ID" value="GLT21680.1"/>
    <property type="molecule type" value="Genomic_DNA"/>
</dbReference>
<dbReference type="Pfam" id="PF08448">
    <property type="entry name" value="PAS_4"/>
    <property type="match status" value="2"/>
</dbReference>
<dbReference type="Pfam" id="PF00563">
    <property type="entry name" value="EAL"/>
    <property type="match status" value="1"/>
</dbReference>
<dbReference type="InterPro" id="IPR035965">
    <property type="entry name" value="PAS-like_dom_sf"/>
</dbReference>
<sequence>MRHPSVRHIMPPPPPLTDALVREAESLLLGLLRNDLIGVYVIQDHVIRYANRRFAEMFGYTPDDISNQPALEQFVAPHDRERVLANVARRIRGEASTAHYTFRGQHRDGRTLEMEVFGNRTQLEGRPAIIGLMLDITARKAAEQTTVEQLHFIGQLLEAIPSPVFFKDEQARYLGCNKAFETYIGRQRGELIGRSVFDISPPELAARYHEADQQLFDHPGVQTYEASVESTDGMRKEVIFNKATWLRSDGSVGGLVGVITDITDRKQTEALIWMQANYDPLTGLPNRRLLNDRLAEQIKRAQRDQGSLAVLFIDLDRFKEVNDALGHEAGDQLLMEAARRVVGCVRGTDTVARQGGDEFTVLLPGLSERAPIERIAEDIILALTEPFQLGNEQAYVSASIGITLFPQDADNPVAILKQADQAMYHAKEEGRNRFSYFSPAMQERAMLRVQLGKDLRAALAERQLSLHFQPIPSLGSGSIHKAEALLRWTHPQRGPVPPAEFIPVAEELGLIDAIGAWVFRQAVATVARWRDMQPAGATDEVQITVNASPRQFATGTSLEVLLDELDRRQLPGSCIALEITEGLLLDERPTVTAQLARLSAAGIQTSLDDFGTGYSAMAYLKRMDIHTLKIDRSFIRDLTTDPSDLAITEAIIAMAHKLGLEVVAEGVETEAQRDCLIAAHCDYGQGYLFARPMPEDAFLELIACQPA</sequence>
<dbReference type="InterPro" id="IPR001633">
    <property type="entry name" value="EAL_dom"/>
</dbReference>
<dbReference type="InterPro" id="IPR000014">
    <property type="entry name" value="PAS"/>
</dbReference>
<dbReference type="Gene3D" id="3.20.20.450">
    <property type="entry name" value="EAL domain"/>
    <property type="match status" value="1"/>
</dbReference>
<dbReference type="Proteomes" id="UP001157167">
    <property type="component" value="Unassembled WGS sequence"/>
</dbReference>
<evidence type="ECO:0000259" key="1">
    <source>
        <dbReference type="PROSITE" id="PS50112"/>
    </source>
</evidence>
<dbReference type="Gene3D" id="3.30.70.270">
    <property type="match status" value="1"/>
</dbReference>
<evidence type="ECO:0000259" key="3">
    <source>
        <dbReference type="PROSITE" id="PS50883"/>
    </source>
</evidence>
<feature type="domain" description="PAS" evidence="1">
    <location>
        <begin position="47"/>
        <end position="94"/>
    </location>
</feature>
<dbReference type="PROSITE" id="PS50113">
    <property type="entry name" value="PAC"/>
    <property type="match status" value="1"/>
</dbReference>
<dbReference type="PROSITE" id="PS50112">
    <property type="entry name" value="PAS"/>
    <property type="match status" value="2"/>
</dbReference>
<dbReference type="PANTHER" id="PTHR44757">
    <property type="entry name" value="DIGUANYLATE CYCLASE DGCP"/>
    <property type="match status" value="1"/>
</dbReference>
<dbReference type="SUPFAM" id="SSF55785">
    <property type="entry name" value="PYP-like sensor domain (PAS domain)"/>
    <property type="match status" value="2"/>
</dbReference>
<dbReference type="InterPro" id="IPR043128">
    <property type="entry name" value="Rev_trsase/Diguanyl_cyclase"/>
</dbReference>
<dbReference type="SUPFAM" id="SSF55073">
    <property type="entry name" value="Nucleotide cyclase"/>
    <property type="match status" value="1"/>
</dbReference>
<gene>
    <name evidence="5" type="ORF">GCM10007933_11320</name>
</gene>
<dbReference type="Gene3D" id="3.30.450.20">
    <property type="entry name" value="PAS domain"/>
    <property type="match status" value="2"/>
</dbReference>
<dbReference type="CDD" id="cd01948">
    <property type="entry name" value="EAL"/>
    <property type="match status" value="1"/>
</dbReference>
<comment type="caution">
    <text evidence="5">The sequence shown here is derived from an EMBL/GenBank/DDBJ whole genome shotgun (WGS) entry which is preliminary data.</text>
</comment>
<dbReference type="NCBIfam" id="TIGR00229">
    <property type="entry name" value="sensory_box"/>
    <property type="match status" value="2"/>
</dbReference>
<feature type="domain" description="PAC" evidence="2">
    <location>
        <begin position="222"/>
        <end position="274"/>
    </location>
</feature>
<dbReference type="SMART" id="SM00267">
    <property type="entry name" value="GGDEF"/>
    <property type="match status" value="1"/>
</dbReference>
<dbReference type="InterPro" id="IPR013656">
    <property type="entry name" value="PAS_4"/>
</dbReference>
<dbReference type="InterPro" id="IPR000700">
    <property type="entry name" value="PAS-assoc_C"/>
</dbReference>
<dbReference type="PROSITE" id="PS50887">
    <property type="entry name" value="GGDEF"/>
    <property type="match status" value="1"/>
</dbReference>
<accession>A0ABQ6FAZ1</accession>